<dbReference type="NCBIfam" id="TIGR00488">
    <property type="entry name" value="bis(5'-nucleosyl)-tetraphosphatase (symmetrical) YqeK"/>
    <property type="match status" value="1"/>
</dbReference>
<dbReference type="Pfam" id="PF01966">
    <property type="entry name" value="HD"/>
    <property type="match status" value="1"/>
</dbReference>
<dbReference type="InterPro" id="IPR006674">
    <property type="entry name" value="HD_domain"/>
</dbReference>
<sequence length="195" mass="21348">MTCEQAQALVKARLSHKRYKHTLNVKNKAVALAERYGADPEKAALAALLHDAAKELPRDAMLQIFRDNAIMAKNAASRPSPVWHGIAAAILCATDWGVTDPAILSAIECHTTGKANMSLLDKILYMADATSAERDYPGVETLRREEMQDLDLALLHSLEQSIAFVREKGGALDPETLAACNWLRAQRGLATEEKT</sequence>
<feature type="domain" description="HD/PDEase" evidence="7">
    <location>
        <begin position="14"/>
        <end position="142"/>
    </location>
</feature>
<dbReference type="InterPro" id="IPR051094">
    <property type="entry name" value="Diverse_Catalytic_Enzymes"/>
</dbReference>
<evidence type="ECO:0000256" key="6">
    <source>
        <dbReference type="ARBA" id="ARBA00049417"/>
    </source>
</evidence>
<protein>
    <recommendedName>
        <fullName evidence="1">bis(5'-nucleosyl)-tetraphosphatase (symmetrical)</fullName>
        <ecNumber evidence="1">3.6.1.41</ecNumber>
    </recommendedName>
</protein>
<evidence type="ECO:0000256" key="3">
    <source>
        <dbReference type="ARBA" id="ARBA00022741"/>
    </source>
</evidence>
<reference evidence="8" key="2">
    <citation type="submission" date="2021-04" db="EMBL/GenBank/DDBJ databases">
        <authorList>
            <person name="Gilroy R."/>
        </authorList>
    </citation>
    <scope>NUCLEOTIDE SEQUENCE</scope>
    <source>
        <strain evidence="8">ChiBcec8-13705</strain>
    </source>
</reference>
<organism evidence="8 9">
    <name type="scientific">Candidatus Gemmiger avicola</name>
    <dbReference type="NCBI Taxonomy" id="2838605"/>
    <lineage>
        <taxon>Bacteria</taxon>
        <taxon>Bacillati</taxon>
        <taxon>Bacillota</taxon>
        <taxon>Clostridia</taxon>
        <taxon>Eubacteriales</taxon>
        <taxon>Gemmiger</taxon>
    </lineage>
</organism>
<dbReference type="GO" id="GO:0008803">
    <property type="term" value="F:bis(5'-nucleosyl)-tetraphosphatase (symmetrical) activity"/>
    <property type="evidence" value="ECO:0007669"/>
    <property type="project" value="UniProtKB-EC"/>
</dbReference>
<dbReference type="PANTHER" id="PTHR35795">
    <property type="entry name" value="SLR1885 PROTEIN"/>
    <property type="match status" value="1"/>
</dbReference>
<dbReference type="Gene3D" id="1.10.3210.10">
    <property type="entry name" value="Hypothetical protein af1432"/>
    <property type="match status" value="1"/>
</dbReference>
<name>A0A9D2M597_9FIRM</name>
<keyword evidence="2" id="KW-0479">Metal-binding</keyword>
<dbReference type="AlphaFoldDB" id="A0A9D2M597"/>
<evidence type="ECO:0000256" key="5">
    <source>
        <dbReference type="ARBA" id="ARBA00023004"/>
    </source>
</evidence>
<evidence type="ECO:0000313" key="9">
    <source>
        <dbReference type="Proteomes" id="UP000886803"/>
    </source>
</evidence>
<dbReference type="EMBL" id="DWYG01000010">
    <property type="protein sequence ID" value="HJB41064.1"/>
    <property type="molecule type" value="Genomic_DNA"/>
</dbReference>
<evidence type="ECO:0000256" key="4">
    <source>
        <dbReference type="ARBA" id="ARBA00022801"/>
    </source>
</evidence>
<gene>
    <name evidence="8" type="primary">yqeK</name>
    <name evidence="8" type="ORF">H9945_01030</name>
</gene>
<evidence type="ECO:0000259" key="7">
    <source>
        <dbReference type="SMART" id="SM00471"/>
    </source>
</evidence>
<keyword evidence="4 8" id="KW-0378">Hydrolase</keyword>
<dbReference type="InterPro" id="IPR006675">
    <property type="entry name" value="HDIG_dom"/>
</dbReference>
<proteinExistence type="predicted"/>
<dbReference type="Proteomes" id="UP000886803">
    <property type="component" value="Unassembled WGS sequence"/>
</dbReference>
<comment type="caution">
    <text evidence="8">The sequence shown here is derived from an EMBL/GenBank/DDBJ whole genome shotgun (WGS) entry which is preliminary data.</text>
</comment>
<evidence type="ECO:0000256" key="1">
    <source>
        <dbReference type="ARBA" id="ARBA00012506"/>
    </source>
</evidence>
<dbReference type="InterPro" id="IPR005249">
    <property type="entry name" value="YqeK"/>
</dbReference>
<reference evidence="8" key="1">
    <citation type="journal article" date="2021" name="PeerJ">
        <title>Extensive microbial diversity within the chicken gut microbiome revealed by metagenomics and culture.</title>
        <authorList>
            <person name="Gilroy R."/>
            <person name="Ravi A."/>
            <person name="Getino M."/>
            <person name="Pursley I."/>
            <person name="Horton D.L."/>
            <person name="Alikhan N.F."/>
            <person name="Baker D."/>
            <person name="Gharbi K."/>
            <person name="Hall N."/>
            <person name="Watson M."/>
            <person name="Adriaenssens E.M."/>
            <person name="Foster-Nyarko E."/>
            <person name="Jarju S."/>
            <person name="Secka A."/>
            <person name="Antonio M."/>
            <person name="Oren A."/>
            <person name="Chaudhuri R.R."/>
            <person name="La Ragione R."/>
            <person name="Hildebrand F."/>
            <person name="Pallen M.J."/>
        </authorList>
    </citation>
    <scope>NUCLEOTIDE SEQUENCE</scope>
    <source>
        <strain evidence="8">ChiBcec8-13705</strain>
    </source>
</reference>
<comment type="catalytic activity">
    <reaction evidence="6">
        <text>P(1),P(4)-bis(5'-adenosyl) tetraphosphate + H2O = 2 ADP + 2 H(+)</text>
        <dbReference type="Rhea" id="RHEA:24252"/>
        <dbReference type="ChEBI" id="CHEBI:15377"/>
        <dbReference type="ChEBI" id="CHEBI:15378"/>
        <dbReference type="ChEBI" id="CHEBI:58141"/>
        <dbReference type="ChEBI" id="CHEBI:456216"/>
        <dbReference type="EC" id="3.6.1.41"/>
    </reaction>
</comment>
<dbReference type="InterPro" id="IPR003607">
    <property type="entry name" value="HD/PDEase_dom"/>
</dbReference>
<dbReference type="NCBIfam" id="TIGR00277">
    <property type="entry name" value="HDIG"/>
    <property type="match status" value="1"/>
</dbReference>
<dbReference type="EC" id="3.6.1.41" evidence="1"/>
<dbReference type="GO" id="GO:0046872">
    <property type="term" value="F:metal ion binding"/>
    <property type="evidence" value="ECO:0007669"/>
    <property type="project" value="UniProtKB-KW"/>
</dbReference>
<evidence type="ECO:0000256" key="2">
    <source>
        <dbReference type="ARBA" id="ARBA00022723"/>
    </source>
</evidence>
<dbReference type="SUPFAM" id="SSF109604">
    <property type="entry name" value="HD-domain/PDEase-like"/>
    <property type="match status" value="1"/>
</dbReference>
<keyword evidence="5" id="KW-0408">Iron</keyword>
<evidence type="ECO:0000313" key="8">
    <source>
        <dbReference type="EMBL" id="HJB41064.1"/>
    </source>
</evidence>
<keyword evidence="3" id="KW-0547">Nucleotide-binding</keyword>
<accession>A0A9D2M597</accession>
<dbReference type="GO" id="GO:0000166">
    <property type="term" value="F:nucleotide binding"/>
    <property type="evidence" value="ECO:0007669"/>
    <property type="project" value="UniProtKB-KW"/>
</dbReference>
<dbReference type="SMART" id="SM00471">
    <property type="entry name" value="HDc"/>
    <property type="match status" value="1"/>
</dbReference>
<dbReference type="PANTHER" id="PTHR35795:SF1">
    <property type="entry name" value="BIS(5'-NUCLEOSYL)-TETRAPHOSPHATASE, SYMMETRICAL"/>
    <property type="match status" value="1"/>
</dbReference>